<dbReference type="Pfam" id="PF16173">
    <property type="entry name" value="DUF4874"/>
    <property type="match status" value="1"/>
</dbReference>
<evidence type="ECO:0000259" key="2">
    <source>
        <dbReference type="Pfam" id="PF16173"/>
    </source>
</evidence>
<reference evidence="3 4" key="1">
    <citation type="journal article" date="2013" name="Genome Biol. Evol.">
        <title>Genomes of Stigonematalean cyanobacteria (subsection V) and the evolution of oxygenic photosynthesis from prokaryotes to plastids.</title>
        <authorList>
            <person name="Dagan T."/>
            <person name="Roettger M."/>
            <person name="Stucken K."/>
            <person name="Landan G."/>
            <person name="Koch R."/>
            <person name="Major P."/>
            <person name="Gould S.B."/>
            <person name="Goremykin V.V."/>
            <person name="Rippka R."/>
            <person name="Tandeau de Marsac N."/>
            <person name="Gugger M."/>
            <person name="Lockhart P.J."/>
            <person name="Allen J.F."/>
            <person name="Brune I."/>
            <person name="Maus I."/>
            <person name="Puhler A."/>
            <person name="Martin W.F."/>
        </authorList>
    </citation>
    <scope>NUCLEOTIDE SEQUENCE [LARGE SCALE GENOMIC DNA]</scope>
    <source>
        <strain evidence="3 4">PCC 7110</strain>
    </source>
</reference>
<dbReference type="Proteomes" id="UP000076925">
    <property type="component" value="Unassembled WGS sequence"/>
</dbReference>
<evidence type="ECO:0000313" key="4">
    <source>
        <dbReference type="Proteomes" id="UP000076925"/>
    </source>
</evidence>
<protein>
    <recommendedName>
        <fullName evidence="5">DUF4832 domain-containing protein</fullName>
    </recommendedName>
</protein>
<dbReference type="InterPro" id="IPR032267">
    <property type="entry name" value="DUF4832"/>
</dbReference>
<keyword evidence="4" id="KW-1185">Reference proteome</keyword>
<evidence type="ECO:0000313" key="3">
    <source>
        <dbReference type="EMBL" id="KYC40169.1"/>
    </source>
</evidence>
<accession>A0A139X644</accession>
<dbReference type="EMBL" id="ANNX02000031">
    <property type="protein sequence ID" value="KYC40169.1"/>
    <property type="molecule type" value="Genomic_DNA"/>
</dbReference>
<organism evidence="3 4">
    <name type="scientific">Scytonema hofmannii PCC 7110</name>
    <dbReference type="NCBI Taxonomy" id="128403"/>
    <lineage>
        <taxon>Bacteria</taxon>
        <taxon>Bacillati</taxon>
        <taxon>Cyanobacteriota</taxon>
        <taxon>Cyanophyceae</taxon>
        <taxon>Nostocales</taxon>
        <taxon>Scytonemataceae</taxon>
        <taxon>Scytonema</taxon>
    </lineage>
</organism>
<evidence type="ECO:0008006" key="5">
    <source>
        <dbReference type="Google" id="ProtNLM"/>
    </source>
</evidence>
<sequence length="323" mass="37177">MEAGFIGYWGEWSNISTYGLRENPEARREILFKALSVLPPERMVSLRYAPYKRDAFNNENPLTPKEAFNASFRARTGAHNDCFLADIDDWGTYNSIDPQEVDRQKSFLNLDNRFVVQGGEVCNPSPYDDCPNALQELARMRWSVLNADVYDGREILQDWETQGCMADIKRRLGYRFRLLKSEIPEKVKSGDTFSMKFEIINDGWASPYNPRAVEIVLRNSETGNEYYLPVKEDPRMWMPDETKIVEIVSGIPESVPLGKYQVFLNLADPSPKLNKRPEYSIRLANEDVWEETTGYNSLLTSVVVEQNSGKSGYSGNTFFRRRN</sequence>
<feature type="domain" description="DUF4874" evidence="2">
    <location>
        <begin position="1"/>
        <end position="49"/>
    </location>
</feature>
<comment type="caution">
    <text evidence="3">The sequence shown here is derived from an EMBL/GenBank/DDBJ whole genome shotgun (WGS) entry which is preliminary data.</text>
</comment>
<gene>
    <name evidence="3" type="ORF">WA1_29735</name>
</gene>
<dbReference type="AlphaFoldDB" id="A0A139X644"/>
<dbReference type="Pfam" id="PF16116">
    <property type="entry name" value="DUF4832"/>
    <property type="match status" value="1"/>
</dbReference>
<dbReference type="STRING" id="128403.WA1_29735"/>
<dbReference type="InterPro" id="IPR032379">
    <property type="entry name" value="DUF4874"/>
</dbReference>
<evidence type="ECO:0000259" key="1">
    <source>
        <dbReference type="Pfam" id="PF16116"/>
    </source>
</evidence>
<name>A0A139X644_9CYAN</name>
<feature type="domain" description="DUF4832" evidence="1">
    <location>
        <begin position="75"/>
        <end position="285"/>
    </location>
</feature>
<proteinExistence type="predicted"/>